<accession>A0AAE1DQP3</accession>
<feature type="non-terminal residue" evidence="2">
    <location>
        <position position="43"/>
    </location>
</feature>
<evidence type="ECO:0000256" key="1">
    <source>
        <dbReference type="SAM" id="MobiDB-lite"/>
    </source>
</evidence>
<evidence type="ECO:0000313" key="2">
    <source>
        <dbReference type="EMBL" id="KAK3778198.1"/>
    </source>
</evidence>
<keyword evidence="3" id="KW-1185">Reference proteome</keyword>
<dbReference type="EMBL" id="JAWDGP010002989">
    <property type="protein sequence ID" value="KAK3778198.1"/>
    <property type="molecule type" value="Genomic_DNA"/>
</dbReference>
<feature type="compositionally biased region" description="Polar residues" evidence="1">
    <location>
        <begin position="24"/>
        <end position="43"/>
    </location>
</feature>
<sequence length="43" mass="4908">MTFCWFSCALYRMVCQAALRHPENSTSRFTEATSSLTFDPATQ</sequence>
<gene>
    <name evidence="2" type="ORF">RRG08_054293</name>
</gene>
<evidence type="ECO:0000313" key="3">
    <source>
        <dbReference type="Proteomes" id="UP001283361"/>
    </source>
</evidence>
<reference evidence="2" key="1">
    <citation type="journal article" date="2023" name="G3 (Bethesda)">
        <title>A reference genome for the long-term kleptoplast-retaining sea slug Elysia crispata morphotype clarki.</title>
        <authorList>
            <person name="Eastman K.E."/>
            <person name="Pendleton A.L."/>
            <person name="Shaikh M.A."/>
            <person name="Suttiyut T."/>
            <person name="Ogas R."/>
            <person name="Tomko P."/>
            <person name="Gavelis G."/>
            <person name="Widhalm J.R."/>
            <person name="Wisecaver J.H."/>
        </authorList>
    </citation>
    <scope>NUCLEOTIDE SEQUENCE</scope>
    <source>
        <strain evidence="2">ECLA1</strain>
    </source>
</reference>
<feature type="region of interest" description="Disordered" evidence="1">
    <location>
        <begin position="22"/>
        <end position="43"/>
    </location>
</feature>
<protein>
    <submittedName>
        <fullName evidence="2">Uncharacterized protein</fullName>
    </submittedName>
</protein>
<comment type="caution">
    <text evidence="2">The sequence shown here is derived from an EMBL/GenBank/DDBJ whole genome shotgun (WGS) entry which is preliminary data.</text>
</comment>
<name>A0AAE1DQP3_9GAST</name>
<dbReference type="AlphaFoldDB" id="A0AAE1DQP3"/>
<organism evidence="2 3">
    <name type="scientific">Elysia crispata</name>
    <name type="common">lettuce slug</name>
    <dbReference type="NCBI Taxonomy" id="231223"/>
    <lineage>
        <taxon>Eukaryota</taxon>
        <taxon>Metazoa</taxon>
        <taxon>Spiralia</taxon>
        <taxon>Lophotrochozoa</taxon>
        <taxon>Mollusca</taxon>
        <taxon>Gastropoda</taxon>
        <taxon>Heterobranchia</taxon>
        <taxon>Euthyneura</taxon>
        <taxon>Panpulmonata</taxon>
        <taxon>Sacoglossa</taxon>
        <taxon>Placobranchoidea</taxon>
        <taxon>Plakobranchidae</taxon>
        <taxon>Elysia</taxon>
    </lineage>
</organism>
<proteinExistence type="predicted"/>
<dbReference type="Proteomes" id="UP001283361">
    <property type="component" value="Unassembled WGS sequence"/>
</dbReference>